<reference evidence="2" key="1">
    <citation type="submission" date="2023-11" db="EMBL/GenBank/DDBJ databases">
        <authorList>
            <person name="Alioto T."/>
            <person name="Alioto T."/>
            <person name="Gomez Garrido J."/>
        </authorList>
    </citation>
    <scope>NUCLEOTIDE SEQUENCE</scope>
</reference>
<keyword evidence="3" id="KW-1185">Reference proteome</keyword>
<evidence type="ECO:0000313" key="2">
    <source>
        <dbReference type="EMBL" id="CAK4034722.1"/>
    </source>
</evidence>
<protein>
    <submittedName>
        <fullName evidence="2">Uncharacterized protein</fullName>
    </submittedName>
</protein>
<accession>A0AAI8Z941</accession>
<sequence length="165" mass="18138">MAPSFVAPLNFLDAQMPAFDPMAIPRSEPQQFTSRSPSSSGSSNTNTSVDSTQVGAVHDELSHLTAFAESMEKKFDAVVRQRIRYRDVYTEFGIPMDAIETPTASSAALSDETSMEALQRDRAAAGHVPSLDLSEISFYHSLAELKRRLKWLREDVGSLVPPCIC</sequence>
<feature type="region of interest" description="Disordered" evidence="1">
    <location>
        <begin position="22"/>
        <end position="51"/>
    </location>
</feature>
<feature type="compositionally biased region" description="Low complexity" evidence="1">
    <location>
        <begin position="33"/>
        <end position="51"/>
    </location>
</feature>
<dbReference type="AlphaFoldDB" id="A0AAI8Z941"/>
<proteinExistence type="predicted"/>
<dbReference type="EMBL" id="CAVMBE010000132">
    <property type="protein sequence ID" value="CAK4034722.1"/>
    <property type="molecule type" value="Genomic_DNA"/>
</dbReference>
<gene>
    <name evidence="2" type="ORF">LECACI_7A009880</name>
</gene>
<comment type="caution">
    <text evidence="2">The sequence shown here is derived from an EMBL/GenBank/DDBJ whole genome shotgun (WGS) entry which is preliminary data.</text>
</comment>
<name>A0AAI8Z941_9PEZI</name>
<evidence type="ECO:0000256" key="1">
    <source>
        <dbReference type="SAM" id="MobiDB-lite"/>
    </source>
</evidence>
<organism evidence="2 3">
    <name type="scientific">Lecanosticta acicola</name>
    <dbReference type="NCBI Taxonomy" id="111012"/>
    <lineage>
        <taxon>Eukaryota</taxon>
        <taxon>Fungi</taxon>
        <taxon>Dikarya</taxon>
        <taxon>Ascomycota</taxon>
        <taxon>Pezizomycotina</taxon>
        <taxon>Dothideomycetes</taxon>
        <taxon>Dothideomycetidae</taxon>
        <taxon>Mycosphaerellales</taxon>
        <taxon>Mycosphaerellaceae</taxon>
        <taxon>Lecanosticta</taxon>
    </lineage>
</organism>
<evidence type="ECO:0000313" key="3">
    <source>
        <dbReference type="Proteomes" id="UP001296104"/>
    </source>
</evidence>
<dbReference type="Proteomes" id="UP001296104">
    <property type="component" value="Unassembled WGS sequence"/>
</dbReference>